<accession>A0A200QJB5</accession>
<organism evidence="2 3">
    <name type="scientific">Macleaya cordata</name>
    <name type="common">Five-seeded plume-poppy</name>
    <name type="synonym">Bocconia cordata</name>
    <dbReference type="NCBI Taxonomy" id="56857"/>
    <lineage>
        <taxon>Eukaryota</taxon>
        <taxon>Viridiplantae</taxon>
        <taxon>Streptophyta</taxon>
        <taxon>Embryophyta</taxon>
        <taxon>Tracheophyta</taxon>
        <taxon>Spermatophyta</taxon>
        <taxon>Magnoliopsida</taxon>
        <taxon>Ranunculales</taxon>
        <taxon>Papaveraceae</taxon>
        <taxon>Papaveroideae</taxon>
        <taxon>Macleaya</taxon>
    </lineage>
</organism>
<dbReference type="Gene3D" id="3.30.420.10">
    <property type="entry name" value="Ribonuclease H-like superfamily/Ribonuclease H"/>
    <property type="match status" value="1"/>
</dbReference>
<comment type="caution">
    <text evidence="2">The sequence shown here is derived from an EMBL/GenBank/DDBJ whole genome shotgun (WGS) entry which is preliminary data.</text>
</comment>
<dbReference type="PROSITE" id="PS50879">
    <property type="entry name" value="RNASE_H_1"/>
    <property type="match status" value="1"/>
</dbReference>
<evidence type="ECO:0000313" key="2">
    <source>
        <dbReference type="EMBL" id="OVA10603.1"/>
    </source>
</evidence>
<dbReference type="EMBL" id="MVGT01001870">
    <property type="protein sequence ID" value="OVA10603.1"/>
    <property type="molecule type" value="Genomic_DNA"/>
</dbReference>
<dbReference type="PANTHER" id="PTHR47723:SF19">
    <property type="entry name" value="POLYNUCLEOTIDYL TRANSFERASE, RIBONUCLEASE H-LIKE SUPERFAMILY PROTEIN"/>
    <property type="match status" value="1"/>
</dbReference>
<name>A0A200QJB5_MACCD</name>
<evidence type="ECO:0000313" key="3">
    <source>
        <dbReference type="Proteomes" id="UP000195402"/>
    </source>
</evidence>
<dbReference type="GO" id="GO:0004523">
    <property type="term" value="F:RNA-DNA hybrid ribonuclease activity"/>
    <property type="evidence" value="ECO:0007669"/>
    <property type="project" value="InterPro"/>
</dbReference>
<reference evidence="2 3" key="1">
    <citation type="journal article" date="2017" name="Mol. Plant">
        <title>The Genome of Medicinal Plant Macleaya cordata Provides New Insights into Benzylisoquinoline Alkaloids Metabolism.</title>
        <authorList>
            <person name="Liu X."/>
            <person name="Liu Y."/>
            <person name="Huang P."/>
            <person name="Ma Y."/>
            <person name="Qing Z."/>
            <person name="Tang Q."/>
            <person name="Cao H."/>
            <person name="Cheng P."/>
            <person name="Zheng Y."/>
            <person name="Yuan Z."/>
            <person name="Zhou Y."/>
            <person name="Liu J."/>
            <person name="Tang Z."/>
            <person name="Zhuo Y."/>
            <person name="Zhang Y."/>
            <person name="Yu L."/>
            <person name="Huang J."/>
            <person name="Yang P."/>
            <person name="Peng Q."/>
            <person name="Zhang J."/>
            <person name="Jiang W."/>
            <person name="Zhang Z."/>
            <person name="Lin K."/>
            <person name="Ro D.K."/>
            <person name="Chen X."/>
            <person name="Xiong X."/>
            <person name="Shang Y."/>
            <person name="Huang S."/>
            <person name="Zeng J."/>
        </authorList>
    </citation>
    <scope>NUCLEOTIDE SEQUENCE [LARGE SCALE GENOMIC DNA]</scope>
    <source>
        <strain evidence="3">cv. BLH2017</strain>
        <tissue evidence="2">Root</tissue>
    </source>
</reference>
<dbReference type="CDD" id="cd06222">
    <property type="entry name" value="RNase_H_like"/>
    <property type="match status" value="1"/>
</dbReference>
<dbReference type="InterPro" id="IPR012337">
    <property type="entry name" value="RNaseH-like_sf"/>
</dbReference>
<dbReference type="InterPro" id="IPR053151">
    <property type="entry name" value="RNase_H-like"/>
</dbReference>
<dbReference type="Proteomes" id="UP000195402">
    <property type="component" value="Unassembled WGS sequence"/>
</dbReference>
<dbReference type="OrthoDB" id="1938131at2759"/>
<dbReference type="AlphaFoldDB" id="A0A200QJB5"/>
<dbReference type="InterPro" id="IPR002156">
    <property type="entry name" value="RNaseH_domain"/>
</dbReference>
<protein>
    <submittedName>
        <fullName evidence="2">Ribonuclease H domain</fullName>
    </submittedName>
</protein>
<dbReference type="PANTHER" id="PTHR47723">
    <property type="entry name" value="OS05G0353850 PROTEIN"/>
    <property type="match status" value="1"/>
</dbReference>
<dbReference type="InterPro" id="IPR044730">
    <property type="entry name" value="RNase_H-like_dom_plant"/>
</dbReference>
<proteinExistence type="predicted"/>
<sequence length="141" mass="15485">MPPVAAFLIKECKWIPPPPETIMICYDGASRGNPGNGGASVIFRDSECACLGALSAGLGFSTNFSTEILAIIIVLHQAAERGWRKVWIVSDSAAAIKAFNHDNIPWFMKAKWQNGTKEVYVGRHPMLPGLELPDTSYFRFS</sequence>
<dbReference type="SUPFAM" id="SSF53098">
    <property type="entry name" value="Ribonuclease H-like"/>
    <property type="match status" value="1"/>
</dbReference>
<gene>
    <name evidence="2" type="ORF">BVC80_6151g1</name>
</gene>
<keyword evidence="3" id="KW-1185">Reference proteome</keyword>
<evidence type="ECO:0000259" key="1">
    <source>
        <dbReference type="PROSITE" id="PS50879"/>
    </source>
</evidence>
<dbReference type="InterPro" id="IPR036397">
    <property type="entry name" value="RNaseH_sf"/>
</dbReference>
<dbReference type="Pfam" id="PF13456">
    <property type="entry name" value="RVT_3"/>
    <property type="match status" value="1"/>
</dbReference>
<dbReference type="GO" id="GO:0003676">
    <property type="term" value="F:nucleic acid binding"/>
    <property type="evidence" value="ECO:0007669"/>
    <property type="project" value="InterPro"/>
</dbReference>
<feature type="domain" description="RNase H type-1" evidence="1">
    <location>
        <begin position="18"/>
        <end position="141"/>
    </location>
</feature>
<dbReference type="InParanoid" id="A0A200QJB5"/>